<evidence type="ECO:0000259" key="2">
    <source>
        <dbReference type="Pfam" id="PF07607"/>
    </source>
</evidence>
<feature type="domain" description="DUF1570" evidence="2">
    <location>
        <begin position="63"/>
        <end position="180"/>
    </location>
</feature>
<gene>
    <name evidence="3" type="ORF">E3A20_05150</name>
</gene>
<evidence type="ECO:0000313" key="4">
    <source>
        <dbReference type="Proteomes" id="UP000321083"/>
    </source>
</evidence>
<proteinExistence type="predicted"/>
<comment type="caution">
    <text evidence="3">The sequence shown here is derived from an EMBL/GenBank/DDBJ whole genome shotgun (WGS) entry which is preliminary data.</text>
</comment>
<dbReference type="Pfam" id="PF07607">
    <property type="entry name" value="DUF1570"/>
    <property type="match status" value="1"/>
</dbReference>
<name>A0A5C6MEJ5_9PLAN</name>
<feature type="region of interest" description="Disordered" evidence="1">
    <location>
        <begin position="24"/>
        <end position="49"/>
    </location>
</feature>
<dbReference type="Proteomes" id="UP000321083">
    <property type="component" value="Unassembled WGS sequence"/>
</dbReference>
<keyword evidence="4" id="KW-1185">Reference proteome</keyword>
<evidence type="ECO:0000313" key="3">
    <source>
        <dbReference type="EMBL" id="TWW11311.1"/>
    </source>
</evidence>
<dbReference type="AlphaFoldDB" id="A0A5C6MEJ5"/>
<dbReference type="InterPro" id="IPR011464">
    <property type="entry name" value="DUF1570"/>
</dbReference>
<organism evidence="3 4">
    <name type="scientific">Planctomyces bekefii</name>
    <dbReference type="NCBI Taxonomy" id="1653850"/>
    <lineage>
        <taxon>Bacteria</taxon>
        <taxon>Pseudomonadati</taxon>
        <taxon>Planctomycetota</taxon>
        <taxon>Planctomycetia</taxon>
        <taxon>Planctomycetales</taxon>
        <taxon>Planctomycetaceae</taxon>
        <taxon>Planctomyces</taxon>
    </lineage>
</organism>
<reference evidence="3 4" key="1">
    <citation type="submission" date="2019-08" db="EMBL/GenBank/DDBJ databases">
        <title>100 year-old enigma solved: identification of Planctomyces bekefii, the type genus and species of the phylum Planctomycetes.</title>
        <authorList>
            <person name="Svetlana D.N."/>
            <person name="Overmann J."/>
        </authorList>
    </citation>
    <scope>NUCLEOTIDE SEQUENCE [LARGE SCALE GENOMIC DNA]</scope>
    <source>
        <strain evidence="3">Phe10_nw2017</strain>
    </source>
</reference>
<reference evidence="3 4" key="2">
    <citation type="submission" date="2019-08" db="EMBL/GenBank/DDBJ databases">
        <authorList>
            <person name="Henke P."/>
        </authorList>
    </citation>
    <scope>NUCLEOTIDE SEQUENCE [LARGE SCALE GENOMIC DNA]</scope>
    <source>
        <strain evidence="3">Phe10_nw2017</strain>
    </source>
</reference>
<protein>
    <recommendedName>
        <fullName evidence="2">DUF1570 domain-containing protein</fullName>
    </recommendedName>
</protein>
<sequence length="232" mass="25974">MKWSEDLSGYYSIKSNRIAVLEREAAPPSPPPAEQTILTSAPDASRNTARAKDIVRVSALTRTTLTHEACHQIGFNSGVHSRTAHGPQWLVEGLALYLESDAARTRSEQQNSVTDCINHERLHWFHEQYLPRYQPGDLAGIIASDDHFSRQSLDAYSLAWAFTCFLCSSDQKELRQNFAKYVRLTARQPGPGAGTAEQRLELFRSLVGDPVLLETQFLRFIQAPELSAPTPH</sequence>
<accession>A0A5C6MEJ5</accession>
<evidence type="ECO:0000256" key="1">
    <source>
        <dbReference type="SAM" id="MobiDB-lite"/>
    </source>
</evidence>
<dbReference type="EMBL" id="SRHE01000063">
    <property type="protein sequence ID" value="TWW11311.1"/>
    <property type="molecule type" value="Genomic_DNA"/>
</dbReference>